<comment type="caution">
    <text evidence="1">The sequence shown here is derived from an EMBL/GenBank/DDBJ whole genome shotgun (WGS) entry which is preliminary data.</text>
</comment>
<name>A0A9W8WNT9_9HYPO</name>
<dbReference type="Gene3D" id="3.30.559.10">
    <property type="entry name" value="Chloramphenicol acetyltransferase-like domain"/>
    <property type="match status" value="2"/>
</dbReference>
<accession>A0A9W8WNT9</accession>
<dbReference type="Proteomes" id="UP001140502">
    <property type="component" value="Unassembled WGS sequence"/>
</dbReference>
<organism evidence="1 2">
    <name type="scientific">Fusarium piperis</name>
    <dbReference type="NCBI Taxonomy" id="1435070"/>
    <lineage>
        <taxon>Eukaryota</taxon>
        <taxon>Fungi</taxon>
        <taxon>Dikarya</taxon>
        <taxon>Ascomycota</taxon>
        <taxon>Pezizomycotina</taxon>
        <taxon>Sordariomycetes</taxon>
        <taxon>Hypocreomycetidae</taxon>
        <taxon>Hypocreales</taxon>
        <taxon>Nectriaceae</taxon>
        <taxon>Fusarium</taxon>
        <taxon>Fusarium solani species complex</taxon>
    </lineage>
</organism>
<dbReference type="SUPFAM" id="SSF54427">
    <property type="entry name" value="NTF2-like"/>
    <property type="match status" value="1"/>
</dbReference>
<gene>
    <name evidence="1" type="ORF">N0V84_000459</name>
</gene>
<evidence type="ECO:0000313" key="1">
    <source>
        <dbReference type="EMBL" id="KAJ4329100.1"/>
    </source>
</evidence>
<reference evidence="1" key="1">
    <citation type="submission" date="2022-10" db="EMBL/GenBank/DDBJ databases">
        <title>Tapping the CABI collections for fungal endophytes: first genome assemblies for Collariella, Neodidymelliopsis, Ascochyta clinopodiicola, Didymella pomorum, Didymosphaeria variabile, Neocosmospora piperis and Neocucurbitaria cava.</title>
        <authorList>
            <person name="Hill R."/>
        </authorList>
    </citation>
    <scope>NUCLEOTIDE SEQUENCE</scope>
    <source>
        <strain evidence="1">IMI 366586</strain>
    </source>
</reference>
<proteinExistence type="predicted"/>
<dbReference type="Pfam" id="PF02458">
    <property type="entry name" value="Transferase"/>
    <property type="match status" value="1"/>
</dbReference>
<dbReference type="AlphaFoldDB" id="A0A9W8WNT9"/>
<evidence type="ECO:0000313" key="2">
    <source>
        <dbReference type="Proteomes" id="UP001140502"/>
    </source>
</evidence>
<dbReference type="Gene3D" id="3.10.450.50">
    <property type="match status" value="1"/>
</dbReference>
<dbReference type="InterPro" id="IPR032710">
    <property type="entry name" value="NTF2-like_dom_sf"/>
</dbReference>
<dbReference type="InterPro" id="IPR023213">
    <property type="entry name" value="CAT-like_dom_sf"/>
</dbReference>
<protein>
    <submittedName>
        <fullName evidence="1">Uncharacterized protein</fullName>
    </submittedName>
</protein>
<sequence>MASLFSWLLGRAPQGPPVFPDDEVLPVHPFDNMTTLRDYTLIWTFRYDEVLDADMLGDSLSQLFQMEGWRKLGGRLRLRPDGKTEIHVPREFTKERPSLHFTKEHHDMTMAEHPEASKLPTSTAEPTTFPAARNFAGLALGPGAPRTIQDYFQKDVPQFSLHVVTFTDGTLVSINFNHVTSDLGGLKTIFKAWQSILAGKPEEVAPFAGYKDDPMAGLYNDETTVRPMLADTQLTGWRIPVWALRQLVETWWKGLDARIICIPKKVIDVIVQEAKDHVALKGDADLFVSENDVIMAVCNKMVAKGLAGQRHIANLLAIDLRPRVKSVFRDDTAYVQNISSSAISLCQAGEALAVPIGELALRSRTALAEQCTEEQLKATTKYAYRLMMDAGNPLVLGNDVDSILMVITNWSKAGFLDKFDFSPAIIKPSDKKRPGAKPGHPVYFHSQSLGTGLISMNMVAIMGRDLEGNLWLLGEFSGQTWASVLEYFRSYMQIYPGCQLIRMSSDIGQITTALHAYGAALKSGNVDEAVNLYTSDGVILPPHFTASAGTKALHEAYTRIFSTIELDPEFHIDEIVVMSPEWAFARTTASGTKTMKATRESEPHSNQELFIMKKEEGEWKIARYAFSTMKPLIQNGVRRS</sequence>
<keyword evidence="2" id="KW-1185">Reference proteome</keyword>
<dbReference type="OrthoDB" id="21502at2759"/>
<dbReference type="EMBL" id="JAPEUR010000004">
    <property type="protein sequence ID" value="KAJ4329100.1"/>
    <property type="molecule type" value="Genomic_DNA"/>
</dbReference>